<sequence>MAKSRAKKKRDKLVREGLRNPEVGRGSWNGIHPVTKMTQTKKDYIQKIQYKYKKRNHTSYPGDYDSVFYWTIMSEPTV</sequence>
<feature type="region of interest" description="Disordered" evidence="1">
    <location>
        <begin position="1"/>
        <end position="33"/>
    </location>
</feature>
<dbReference type="EMBL" id="PGUY01000065">
    <property type="protein sequence ID" value="PLT28149.1"/>
    <property type="molecule type" value="Genomic_DNA"/>
</dbReference>
<dbReference type="RefSeq" id="WP_101645224.1">
    <property type="nucleotide sequence ID" value="NZ_PGUY01000065.1"/>
</dbReference>
<organism evidence="2 3">
    <name type="scientific">Peribacillus deserti</name>
    <dbReference type="NCBI Taxonomy" id="673318"/>
    <lineage>
        <taxon>Bacteria</taxon>
        <taxon>Bacillati</taxon>
        <taxon>Bacillota</taxon>
        <taxon>Bacilli</taxon>
        <taxon>Bacillales</taxon>
        <taxon>Bacillaceae</taxon>
        <taxon>Peribacillus</taxon>
    </lineage>
</organism>
<feature type="compositionally biased region" description="Basic residues" evidence="1">
    <location>
        <begin position="1"/>
        <end position="12"/>
    </location>
</feature>
<proteinExistence type="predicted"/>
<accession>A0A2N5M1B6</accession>
<reference evidence="2 3" key="1">
    <citation type="submission" date="2017-11" db="EMBL/GenBank/DDBJ databases">
        <title>Comparitive Functional Genomics of Dry Heat Resistant strains isolated from the Viking Spacecraft.</title>
        <authorList>
            <person name="Seuylemezian A."/>
            <person name="Cooper K."/>
            <person name="Vaishampayan P."/>
        </authorList>
    </citation>
    <scope>NUCLEOTIDE SEQUENCE [LARGE SCALE GENOMIC DNA]</scope>
    <source>
        <strain evidence="2 3">V1-29</strain>
    </source>
</reference>
<dbReference type="Proteomes" id="UP000234748">
    <property type="component" value="Unassembled WGS sequence"/>
</dbReference>
<comment type="caution">
    <text evidence="2">The sequence shown here is derived from an EMBL/GenBank/DDBJ whole genome shotgun (WGS) entry which is preliminary data.</text>
</comment>
<dbReference type="OrthoDB" id="2365803at2"/>
<evidence type="ECO:0000256" key="1">
    <source>
        <dbReference type="SAM" id="MobiDB-lite"/>
    </source>
</evidence>
<protein>
    <submittedName>
        <fullName evidence="2">Uncharacterized protein</fullName>
    </submittedName>
</protein>
<name>A0A2N5M1B6_9BACI</name>
<evidence type="ECO:0000313" key="3">
    <source>
        <dbReference type="Proteomes" id="UP000234748"/>
    </source>
</evidence>
<dbReference type="AlphaFoldDB" id="A0A2N5M1B6"/>
<evidence type="ECO:0000313" key="2">
    <source>
        <dbReference type="EMBL" id="PLT28149.1"/>
    </source>
</evidence>
<gene>
    <name evidence="2" type="ORF">CUU66_20340</name>
</gene>
<keyword evidence="3" id="KW-1185">Reference proteome</keyword>